<evidence type="ECO:0000313" key="13">
    <source>
        <dbReference type="EMBL" id="MCW2308268.1"/>
    </source>
</evidence>
<evidence type="ECO:0000259" key="11">
    <source>
        <dbReference type="Pfam" id="PF00288"/>
    </source>
</evidence>
<evidence type="ECO:0000256" key="8">
    <source>
        <dbReference type="ARBA" id="ARBA00023229"/>
    </source>
</evidence>
<dbReference type="Proteomes" id="UP001209755">
    <property type="component" value="Unassembled WGS sequence"/>
</dbReference>
<evidence type="ECO:0000259" key="12">
    <source>
        <dbReference type="Pfam" id="PF08544"/>
    </source>
</evidence>
<dbReference type="InterPro" id="IPR020568">
    <property type="entry name" value="Ribosomal_Su5_D2-typ_SF"/>
</dbReference>
<dbReference type="InterPro" id="IPR014721">
    <property type="entry name" value="Ribsml_uS5_D2-typ_fold_subgr"/>
</dbReference>
<evidence type="ECO:0000256" key="9">
    <source>
        <dbReference type="ARBA" id="ARBA00032554"/>
    </source>
</evidence>
<proteinExistence type="inferred from homology"/>
<gene>
    <name evidence="10" type="primary">ispE</name>
    <name evidence="13" type="ORF">M2319_002607</name>
</gene>
<dbReference type="SUPFAM" id="SSF55060">
    <property type="entry name" value="GHMP Kinase, C-terminal domain"/>
    <property type="match status" value="1"/>
</dbReference>
<dbReference type="NCBIfam" id="NF011202">
    <property type="entry name" value="PRK14608.1"/>
    <property type="match status" value="1"/>
</dbReference>
<sequence length="292" mass="29205">MIAEAAPAKINLALHVTGRRADGYHLLDTLVAFADIGDRLNVEAAPTGAGITLEITGPFAKGLSGAGDNLVLAAAKALRAAAAEHGKLVPPVRLSLEKNLPVASGIGGGSADAAATLRALNRLWGLDFSLEALADLSAPLGADVPMCVVGRPLRATGIGTDLDPLAAFGGCDAVLVNPGVSVSTPAVFKALAKRENAGIGAVPDLSGRDALVAFIATCRNDLEATAATLAPAIADALRTVSGTGPLLTRMSGSGATVFGLYDSADAAARAAAAITSAHPEWWVAPTKLAPAD</sequence>
<dbReference type="RefSeq" id="WP_264601881.1">
    <property type="nucleotide sequence ID" value="NZ_JAOQNS010000006.1"/>
</dbReference>
<keyword evidence="14" id="KW-1185">Reference proteome</keyword>
<feature type="domain" description="GHMP kinase N-terminal" evidence="11">
    <location>
        <begin position="69"/>
        <end position="150"/>
    </location>
</feature>
<evidence type="ECO:0000313" key="14">
    <source>
        <dbReference type="Proteomes" id="UP001209755"/>
    </source>
</evidence>
<feature type="domain" description="GHMP kinase C-terminal" evidence="12">
    <location>
        <begin position="219"/>
        <end position="277"/>
    </location>
</feature>
<keyword evidence="7 10" id="KW-0067">ATP-binding</keyword>
<dbReference type="PANTHER" id="PTHR43527">
    <property type="entry name" value="4-DIPHOSPHOCYTIDYL-2-C-METHYL-D-ERYTHRITOL KINASE, CHLOROPLASTIC"/>
    <property type="match status" value="1"/>
</dbReference>
<accession>A0ABT3HCY3</accession>
<evidence type="ECO:0000256" key="10">
    <source>
        <dbReference type="HAMAP-Rule" id="MF_00061"/>
    </source>
</evidence>
<keyword evidence="6 10" id="KW-0418">Kinase</keyword>
<organism evidence="13 14">
    <name type="scientific">Rhodobium gokarnense</name>
    <dbReference type="NCBI Taxonomy" id="364296"/>
    <lineage>
        <taxon>Bacteria</taxon>
        <taxon>Pseudomonadati</taxon>
        <taxon>Pseudomonadota</taxon>
        <taxon>Alphaproteobacteria</taxon>
        <taxon>Hyphomicrobiales</taxon>
        <taxon>Rhodobiaceae</taxon>
        <taxon>Rhodobium</taxon>
    </lineage>
</organism>
<keyword evidence="4 10" id="KW-0808">Transferase</keyword>
<evidence type="ECO:0000256" key="7">
    <source>
        <dbReference type="ARBA" id="ARBA00022840"/>
    </source>
</evidence>
<dbReference type="PIRSF" id="PIRSF010376">
    <property type="entry name" value="IspE"/>
    <property type="match status" value="1"/>
</dbReference>
<evidence type="ECO:0000256" key="1">
    <source>
        <dbReference type="ARBA" id="ARBA00009684"/>
    </source>
</evidence>
<dbReference type="Gene3D" id="3.30.230.10">
    <property type="match status" value="1"/>
</dbReference>
<dbReference type="Pfam" id="PF00288">
    <property type="entry name" value="GHMP_kinases_N"/>
    <property type="match status" value="1"/>
</dbReference>
<dbReference type="GO" id="GO:0050515">
    <property type="term" value="F:4-(cytidine 5'-diphospho)-2-C-methyl-D-erythritol kinase activity"/>
    <property type="evidence" value="ECO:0007669"/>
    <property type="project" value="UniProtKB-EC"/>
</dbReference>
<dbReference type="PANTHER" id="PTHR43527:SF2">
    <property type="entry name" value="4-DIPHOSPHOCYTIDYL-2-C-METHYL-D-ERYTHRITOL KINASE, CHLOROPLASTIC"/>
    <property type="match status" value="1"/>
</dbReference>
<keyword evidence="8 10" id="KW-0414">Isoprene biosynthesis</keyword>
<dbReference type="InterPro" id="IPR036554">
    <property type="entry name" value="GHMP_kinase_C_sf"/>
</dbReference>
<evidence type="ECO:0000256" key="6">
    <source>
        <dbReference type="ARBA" id="ARBA00022777"/>
    </source>
</evidence>
<dbReference type="HAMAP" id="MF_00061">
    <property type="entry name" value="IspE"/>
    <property type="match status" value="1"/>
</dbReference>
<feature type="active site" evidence="10">
    <location>
        <position position="9"/>
    </location>
</feature>
<dbReference type="InterPro" id="IPR013750">
    <property type="entry name" value="GHMP_kinase_C_dom"/>
</dbReference>
<feature type="binding site" evidence="10">
    <location>
        <begin position="101"/>
        <end position="111"/>
    </location>
    <ligand>
        <name>ATP</name>
        <dbReference type="ChEBI" id="CHEBI:30616"/>
    </ligand>
</feature>
<dbReference type="InterPro" id="IPR004424">
    <property type="entry name" value="IspE"/>
</dbReference>
<evidence type="ECO:0000256" key="5">
    <source>
        <dbReference type="ARBA" id="ARBA00022741"/>
    </source>
</evidence>
<comment type="similarity">
    <text evidence="1 10">Belongs to the GHMP kinase family. IspE subfamily.</text>
</comment>
<dbReference type="NCBIfam" id="TIGR00154">
    <property type="entry name" value="ispE"/>
    <property type="match status" value="1"/>
</dbReference>
<dbReference type="SUPFAM" id="SSF54211">
    <property type="entry name" value="Ribosomal protein S5 domain 2-like"/>
    <property type="match status" value="1"/>
</dbReference>
<evidence type="ECO:0000256" key="4">
    <source>
        <dbReference type="ARBA" id="ARBA00022679"/>
    </source>
</evidence>
<name>A0ABT3HCY3_9HYPH</name>
<comment type="catalytic activity">
    <reaction evidence="10">
        <text>4-CDP-2-C-methyl-D-erythritol + ATP = 4-CDP-2-C-methyl-D-erythritol 2-phosphate + ADP + H(+)</text>
        <dbReference type="Rhea" id="RHEA:18437"/>
        <dbReference type="ChEBI" id="CHEBI:15378"/>
        <dbReference type="ChEBI" id="CHEBI:30616"/>
        <dbReference type="ChEBI" id="CHEBI:57823"/>
        <dbReference type="ChEBI" id="CHEBI:57919"/>
        <dbReference type="ChEBI" id="CHEBI:456216"/>
        <dbReference type="EC" id="2.7.1.148"/>
    </reaction>
</comment>
<comment type="caution">
    <text evidence="13">The sequence shown here is derived from an EMBL/GenBank/DDBJ whole genome shotgun (WGS) entry which is preliminary data.</text>
</comment>
<dbReference type="EMBL" id="JAOQNS010000006">
    <property type="protein sequence ID" value="MCW2308268.1"/>
    <property type="molecule type" value="Genomic_DNA"/>
</dbReference>
<reference evidence="14" key="1">
    <citation type="submission" date="2023-07" db="EMBL/GenBank/DDBJ databases">
        <title>Genome sequencing of Purple Non-Sulfur Bacteria from various extreme environments.</title>
        <authorList>
            <person name="Mayer M."/>
        </authorList>
    </citation>
    <scope>NUCLEOTIDE SEQUENCE [LARGE SCALE GENOMIC DNA]</scope>
    <source>
        <strain evidence="14">DSM 17935</strain>
    </source>
</reference>
<comment type="pathway">
    <text evidence="10">Isoprenoid biosynthesis; isopentenyl diphosphate biosynthesis via DXP pathway; isopentenyl diphosphate from 1-deoxy-D-xylulose 5-phosphate: step 3/6.</text>
</comment>
<dbReference type="Pfam" id="PF08544">
    <property type="entry name" value="GHMP_kinases_C"/>
    <property type="match status" value="1"/>
</dbReference>
<dbReference type="InterPro" id="IPR006204">
    <property type="entry name" value="GHMP_kinase_N_dom"/>
</dbReference>
<evidence type="ECO:0000256" key="3">
    <source>
        <dbReference type="ARBA" id="ARBA00017473"/>
    </source>
</evidence>
<evidence type="ECO:0000256" key="2">
    <source>
        <dbReference type="ARBA" id="ARBA00012052"/>
    </source>
</evidence>
<dbReference type="Gene3D" id="3.30.70.890">
    <property type="entry name" value="GHMP kinase, C-terminal domain"/>
    <property type="match status" value="1"/>
</dbReference>
<keyword evidence="5 10" id="KW-0547">Nucleotide-binding</keyword>
<feature type="active site" evidence="10">
    <location>
        <position position="143"/>
    </location>
</feature>
<comment type="function">
    <text evidence="10">Catalyzes the phosphorylation of the position 2 hydroxy group of 4-diphosphocytidyl-2C-methyl-D-erythritol.</text>
</comment>
<protein>
    <recommendedName>
        <fullName evidence="3 10">4-diphosphocytidyl-2-C-methyl-D-erythritol kinase</fullName>
        <shortName evidence="10">CMK</shortName>
        <ecNumber evidence="2 10">2.7.1.148</ecNumber>
    </recommendedName>
    <alternativeName>
        <fullName evidence="9 10">4-(cytidine-5'-diphospho)-2-C-methyl-D-erythritol kinase</fullName>
    </alternativeName>
</protein>
<dbReference type="EC" id="2.7.1.148" evidence="2 10"/>